<protein>
    <recommendedName>
        <fullName evidence="11">tRNA pseudouridine synthase 1</fullName>
    </recommendedName>
    <alternativeName>
        <fullName evidence="12">tRNA pseudouridylate synthase 1</fullName>
    </alternativeName>
    <alternativeName>
        <fullName evidence="13">tRNA-uridine isomerase 1</fullName>
    </alternativeName>
</protein>
<evidence type="ECO:0000256" key="13">
    <source>
        <dbReference type="ARBA" id="ARBA00080858"/>
    </source>
</evidence>
<proteinExistence type="inferred from homology"/>
<dbReference type="InterPro" id="IPR041708">
    <property type="entry name" value="PUS1/PUS2-like"/>
</dbReference>
<dbReference type="GO" id="GO:0003723">
    <property type="term" value="F:RNA binding"/>
    <property type="evidence" value="ECO:0007669"/>
    <property type="project" value="InterPro"/>
</dbReference>
<dbReference type="PANTHER" id="PTHR11142">
    <property type="entry name" value="PSEUDOURIDYLATE SYNTHASE"/>
    <property type="match status" value="1"/>
</dbReference>
<dbReference type="Gene3D" id="3.30.70.660">
    <property type="entry name" value="Pseudouridine synthase I, catalytic domain, C-terminal subdomain"/>
    <property type="match status" value="1"/>
</dbReference>
<reference evidence="18 19" key="1">
    <citation type="submission" date="2018-06" db="EMBL/GenBank/DDBJ databases">
        <title>A transcriptomic atlas of mushroom development highlights an independent origin of complex multicellularity.</title>
        <authorList>
            <consortium name="DOE Joint Genome Institute"/>
            <person name="Krizsan K."/>
            <person name="Almasi E."/>
            <person name="Merenyi Z."/>
            <person name="Sahu N."/>
            <person name="Viragh M."/>
            <person name="Koszo T."/>
            <person name="Mondo S."/>
            <person name="Kiss B."/>
            <person name="Balint B."/>
            <person name="Kues U."/>
            <person name="Barry K."/>
            <person name="Hegedus J.C."/>
            <person name="Henrissat B."/>
            <person name="Johnson J."/>
            <person name="Lipzen A."/>
            <person name="Ohm R."/>
            <person name="Nagy I."/>
            <person name="Pangilinan J."/>
            <person name="Yan J."/>
            <person name="Xiong Y."/>
            <person name="Grigoriev I.V."/>
            <person name="Hibbett D.S."/>
            <person name="Nagy L.G."/>
        </authorList>
    </citation>
    <scope>NUCLEOTIDE SEQUENCE [LARGE SCALE GENOMIC DNA]</scope>
    <source>
        <strain evidence="18 19">SZMC22713</strain>
    </source>
</reference>
<dbReference type="InterPro" id="IPR020095">
    <property type="entry name" value="PsdUridine_synth_TruA_C"/>
</dbReference>
<dbReference type="SUPFAM" id="SSF55120">
    <property type="entry name" value="Pseudouridine synthase"/>
    <property type="match status" value="1"/>
</dbReference>
<evidence type="ECO:0000256" key="12">
    <source>
        <dbReference type="ARBA" id="ARBA00079072"/>
    </source>
</evidence>
<dbReference type="Pfam" id="PF01416">
    <property type="entry name" value="PseudoU_synth_1"/>
    <property type="match status" value="1"/>
</dbReference>
<feature type="compositionally biased region" description="Acidic residues" evidence="16">
    <location>
        <begin position="468"/>
        <end position="478"/>
    </location>
</feature>
<dbReference type="GO" id="GO:1990481">
    <property type="term" value="P:mRNA pseudouridine synthesis"/>
    <property type="evidence" value="ECO:0007669"/>
    <property type="project" value="TreeGrafter"/>
</dbReference>
<comment type="catalytic activity">
    <reaction evidence="9">
        <text>a uridine in tRNA = a pseudouridine in tRNA</text>
        <dbReference type="Rhea" id="RHEA:54572"/>
        <dbReference type="Rhea" id="RHEA-COMP:13339"/>
        <dbReference type="Rhea" id="RHEA-COMP:13934"/>
        <dbReference type="ChEBI" id="CHEBI:65314"/>
        <dbReference type="ChEBI" id="CHEBI:65315"/>
    </reaction>
</comment>
<dbReference type="AlphaFoldDB" id="A0A4Y7QAS7"/>
<evidence type="ECO:0000256" key="8">
    <source>
        <dbReference type="ARBA" id="ARBA00023242"/>
    </source>
</evidence>
<comment type="similarity">
    <text evidence="4">Belongs to the tRNA pseudouridine synthase TruA family.</text>
</comment>
<evidence type="ECO:0000256" key="14">
    <source>
        <dbReference type="PIRSR" id="PIRSR641708-1"/>
    </source>
</evidence>
<comment type="catalytic activity">
    <reaction evidence="2">
        <text>uridine in snRNA = pseudouridine in snRNA</text>
        <dbReference type="Rhea" id="RHEA:51124"/>
        <dbReference type="Rhea" id="RHEA-COMP:12891"/>
        <dbReference type="Rhea" id="RHEA-COMP:12892"/>
        <dbReference type="ChEBI" id="CHEBI:65314"/>
        <dbReference type="ChEBI" id="CHEBI:65315"/>
    </reaction>
</comment>
<keyword evidence="7" id="KW-0413">Isomerase</keyword>
<keyword evidence="8" id="KW-0539">Nucleus</keyword>
<dbReference type="GO" id="GO:0031119">
    <property type="term" value="P:tRNA pseudouridine synthesis"/>
    <property type="evidence" value="ECO:0007669"/>
    <property type="project" value="InterPro"/>
</dbReference>
<dbReference type="STRING" id="50990.A0A4Y7QAS7"/>
<dbReference type="GO" id="GO:0031120">
    <property type="term" value="P:snRNA pseudouridine synthesis"/>
    <property type="evidence" value="ECO:0007669"/>
    <property type="project" value="UniProtKB-ARBA"/>
</dbReference>
<comment type="subcellular location">
    <subcellularLocation>
        <location evidence="3">Nucleus</location>
    </subcellularLocation>
</comment>
<feature type="compositionally biased region" description="Basic residues" evidence="16">
    <location>
        <begin position="16"/>
        <end position="34"/>
    </location>
</feature>
<comment type="function">
    <text evidence="10">Formation of pseudouridine at positions 27 and 28 in the anticodon stem and loop of transfer RNAs; at positions 34 and 36 of intron-containing precursor tRNA(Ile) and at position 35 in the intron-containing tRNA(Tyr). Catalyzes pseudouridylation at position 44 in U2 snRNA. Also catalyzes pseudouridylation of mRNAs.</text>
</comment>
<evidence type="ECO:0000256" key="5">
    <source>
        <dbReference type="ARBA" id="ARBA00022664"/>
    </source>
</evidence>
<dbReference type="InterPro" id="IPR020103">
    <property type="entry name" value="PsdUridine_synth_cat_dom_sf"/>
</dbReference>
<feature type="region of interest" description="Disordered" evidence="16">
    <location>
        <begin position="447"/>
        <end position="491"/>
    </location>
</feature>
<accession>A0A4Y7QAS7</accession>
<dbReference type="FunFam" id="3.30.70.580:FF:000002">
    <property type="entry name" value="tRNA pseudouridine synthase"/>
    <property type="match status" value="1"/>
</dbReference>
<evidence type="ECO:0000256" key="7">
    <source>
        <dbReference type="ARBA" id="ARBA00023235"/>
    </source>
</evidence>
<organism evidence="18 19">
    <name type="scientific">Rickenella mellea</name>
    <dbReference type="NCBI Taxonomy" id="50990"/>
    <lineage>
        <taxon>Eukaryota</taxon>
        <taxon>Fungi</taxon>
        <taxon>Dikarya</taxon>
        <taxon>Basidiomycota</taxon>
        <taxon>Agaricomycotina</taxon>
        <taxon>Agaricomycetes</taxon>
        <taxon>Hymenochaetales</taxon>
        <taxon>Rickenellaceae</taxon>
        <taxon>Rickenella</taxon>
    </lineage>
</organism>
<evidence type="ECO:0000256" key="6">
    <source>
        <dbReference type="ARBA" id="ARBA00022694"/>
    </source>
</evidence>
<name>A0A4Y7QAS7_9AGAM</name>
<dbReference type="GO" id="GO:0006397">
    <property type="term" value="P:mRNA processing"/>
    <property type="evidence" value="ECO:0007669"/>
    <property type="project" value="UniProtKB-KW"/>
</dbReference>
<dbReference type="FunFam" id="3.30.70.660:FF:000002">
    <property type="entry name" value="tRNA pseudouridine synthase"/>
    <property type="match status" value="1"/>
</dbReference>
<evidence type="ECO:0000256" key="2">
    <source>
        <dbReference type="ARBA" id="ARBA00001832"/>
    </source>
</evidence>
<evidence type="ECO:0000256" key="1">
    <source>
        <dbReference type="ARBA" id="ARBA00001166"/>
    </source>
</evidence>
<evidence type="ECO:0000256" key="11">
    <source>
        <dbReference type="ARBA" id="ARBA00073968"/>
    </source>
</evidence>
<feature type="active site" description="Nucleophile" evidence="14">
    <location>
        <position position="122"/>
    </location>
</feature>
<evidence type="ECO:0000313" key="19">
    <source>
        <dbReference type="Proteomes" id="UP000294933"/>
    </source>
</evidence>
<feature type="domain" description="Pseudouridine synthase I TruA alpha/beta" evidence="17">
    <location>
        <begin position="246"/>
        <end position="347"/>
    </location>
</feature>
<feature type="compositionally biased region" description="Basic and acidic residues" evidence="16">
    <location>
        <begin position="447"/>
        <end position="467"/>
    </location>
</feature>
<evidence type="ECO:0000313" key="18">
    <source>
        <dbReference type="EMBL" id="TDL23959.1"/>
    </source>
</evidence>
<comment type="catalytic activity">
    <reaction evidence="1">
        <text>a uridine in mRNA = a pseudouridine in mRNA</text>
        <dbReference type="Rhea" id="RHEA:56644"/>
        <dbReference type="Rhea" id="RHEA-COMP:14658"/>
        <dbReference type="Rhea" id="RHEA-COMP:14659"/>
        <dbReference type="ChEBI" id="CHEBI:65314"/>
        <dbReference type="ChEBI" id="CHEBI:65315"/>
    </reaction>
</comment>
<evidence type="ECO:0000256" key="16">
    <source>
        <dbReference type="SAM" id="MobiDB-lite"/>
    </source>
</evidence>
<evidence type="ECO:0000256" key="3">
    <source>
        <dbReference type="ARBA" id="ARBA00004123"/>
    </source>
</evidence>
<keyword evidence="19" id="KW-1185">Reference proteome</keyword>
<sequence>MHGTSKSLRDASGYPKSRRGKEKQNKNKGRRRGTRTVDDELAGGAAGTEGEATEKKSRLPKRQCALLIGYSGSGYNGMQIQANTVRTIEGTLFQALVKAGAVSEDNADDPVKVNLGRAARTDAGVHAAGNVVSIKMITVIPDLKNRINDELPPEIRLSCDSRKYTYFFPSYLLIPPKPGSGFDRTFKQQSLHSPRISDVISHTGTLEKNIHSFWQGFEVDSTREDDMFRKKQWRIGPEDLANLRTAVQKYEGTHNYHNFTVGREFRDRSNQRHMKKIEVADPAVFDGIEWISVMFHGQSFMLHQRKMMAVLVLSCRTKTPPGILDELYGPRMVFVPKMPALGLLLEYPIFESYNDRVKEISKTLSESDPDYRPPIDLEVHREKIDSFKQEHIYSRMRALEEKNEIFDRWIRSIDSYSGGDLLYFNDKGTIPEACVLIKGEKRNNPFREKKQFDATDFPAEKSGRGLDDVDDGEEDESDKELSKLGLAETEG</sequence>
<keyword evidence="6" id="KW-0819">tRNA processing</keyword>
<dbReference type="OrthoDB" id="10256309at2759"/>
<dbReference type="CDD" id="cd02568">
    <property type="entry name" value="PseudoU_synth_PUS1_PUS2"/>
    <property type="match status" value="1"/>
</dbReference>
<dbReference type="InterPro" id="IPR020097">
    <property type="entry name" value="PsdUridine_synth_TruA_a/b_dom"/>
</dbReference>
<evidence type="ECO:0000256" key="10">
    <source>
        <dbReference type="ARBA" id="ARBA00053072"/>
    </source>
</evidence>
<dbReference type="PANTHER" id="PTHR11142:SF4">
    <property type="entry name" value="PSEUDOURIDYLATE SYNTHASE 1 HOMOLOG"/>
    <property type="match status" value="1"/>
</dbReference>
<dbReference type="InterPro" id="IPR001406">
    <property type="entry name" value="PsdUridine_synth_TruA"/>
</dbReference>
<evidence type="ECO:0000256" key="4">
    <source>
        <dbReference type="ARBA" id="ARBA00009375"/>
    </source>
</evidence>
<dbReference type="NCBIfam" id="TIGR00071">
    <property type="entry name" value="hisT_truA"/>
    <property type="match status" value="1"/>
</dbReference>
<feature type="region of interest" description="Disordered" evidence="16">
    <location>
        <begin position="1"/>
        <end position="58"/>
    </location>
</feature>
<dbReference type="GO" id="GO:0009982">
    <property type="term" value="F:pseudouridine synthase activity"/>
    <property type="evidence" value="ECO:0007669"/>
    <property type="project" value="InterPro"/>
</dbReference>
<evidence type="ECO:0000259" key="17">
    <source>
        <dbReference type="Pfam" id="PF01416"/>
    </source>
</evidence>
<evidence type="ECO:0000256" key="15">
    <source>
        <dbReference type="PIRSR" id="PIRSR641708-2"/>
    </source>
</evidence>
<dbReference type="EMBL" id="ML170168">
    <property type="protein sequence ID" value="TDL23959.1"/>
    <property type="molecule type" value="Genomic_DNA"/>
</dbReference>
<dbReference type="GO" id="GO:0005634">
    <property type="term" value="C:nucleus"/>
    <property type="evidence" value="ECO:0007669"/>
    <property type="project" value="UniProtKB-SubCell"/>
</dbReference>
<dbReference type="VEuPathDB" id="FungiDB:BD410DRAFT_814188"/>
<gene>
    <name evidence="18" type="ORF">BD410DRAFT_814188</name>
</gene>
<dbReference type="Proteomes" id="UP000294933">
    <property type="component" value="Unassembled WGS sequence"/>
</dbReference>
<feature type="binding site" evidence="15">
    <location>
        <position position="164"/>
    </location>
    <ligand>
        <name>substrate</name>
    </ligand>
</feature>
<evidence type="ECO:0000256" key="9">
    <source>
        <dbReference type="ARBA" id="ARBA00036943"/>
    </source>
</evidence>
<keyword evidence="5" id="KW-0507">mRNA processing</keyword>